<feature type="compositionally biased region" description="Low complexity" evidence="1">
    <location>
        <begin position="42"/>
        <end position="56"/>
    </location>
</feature>
<evidence type="ECO:0000256" key="1">
    <source>
        <dbReference type="SAM" id="MobiDB-lite"/>
    </source>
</evidence>
<name>A0AAE0D4D3_COLKA</name>
<sequence length="116" mass="12852">MEERWLICSDGPDDMGNIVCHLYRSWTGHEIYRLKITAPRFGSSGSSSSTTGAAEAGEGDDAHQARVTEIIWESRGDTSYGEWKKGESQAKRDAINICRGMLDCKLENAPKVVGWD</sequence>
<keyword evidence="3" id="KW-1185">Reference proteome</keyword>
<accession>A0AAE0D4D3</accession>
<feature type="region of interest" description="Disordered" evidence="1">
    <location>
        <begin position="39"/>
        <end position="64"/>
    </location>
</feature>
<organism evidence="2 3">
    <name type="scientific">Colletotrichum kahawae</name>
    <name type="common">Coffee berry disease fungus</name>
    <dbReference type="NCBI Taxonomy" id="34407"/>
    <lineage>
        <taxon>Eukaryota</taxon>
        <taxon>Fungi</taxon>
        <taxon>Dikarya</taxon>
        <taxon>Ascomycota</taxon>
        <taxon>Pezizomycotina</taxon>
        <taxon>Sordariomycetes</taxon>
        <taxon>Hypocreomycetidae</taxon>
        <taxon>Glomerellales</taxon>
        <taxon>Glomerellaceae</taxon>
        <taxon>Colletotrichum</taxon>
        <taxon>Colletotrichum gloeosporioides species complex</taxon>
    </lineage>
</organism>
<protein>
    <submittedName>
        <fullName evidence="2">Uncharacterized protein</fullName>
    </submittedName>
</protein>
<evidence type="ECO:0000313" key="3">
    <source>
        <dbReference type="Proteomes" id="UP001281614"/>
    </source>
</evidence>
<evidence type="ECO:0000313" key="2">
    <source>
        <dbReference type="EMBL" id="KAK2756341.1"/>
    </source>
</evidence>
<proteinExistence type="predicted"/>
<comment type="caution">
    <text evidence="2">The sequence shown here is derived from an EMBL/GenBank/DDBJ whole genome shotgun (WGS) entry which is preliminary data.</text>
</comment>
<dbReference type="AlphaFoldDB" id="A0AAE0D4D3"/>
<dbReference type="EMBL" id="VYYT01000211">
    <property type="protein sequence ID" value="KAK2756341.1"/>
    <property type="molecule type" value="Genomic_DNA"/>
</dbReference>
<dbReference type="Proteomes" id="UP001281614">
    <property type="component" value="Unassembled WGS sequence"/>
</dbReference>
<reference evidence="2" key="1">
    <citation type="submission" date="2023-02" db="EMBL/GenBank/DDBJ databases">
        <title>Colletotrichum kahawae CIFC_Que2 genome sequencing and assembly.</title>
        <authorList>
            <person name="Baroncelli R."/>
        </authorList>
    </citation>
    <scope>NUCLEOTIDE SEQUENCE</scope>
    <source>
        <strain evidence="2">CIFC_Que2</strain>
    </source>
</reference>
<gene>
    <name evidence="2" type="ORF">CKAH01_05862</name>
</gene>